<evidence type="ECO:0000256" key="5">
    <source>
        <dbReference type="PROSITE-ProRule" id="PRU00289"/>
    </source>
</evidence>
<accession>A0A931YDH3</accession>
<dbReference type="Gene3D" id="3.40.50.300">
    <property type="entry name" value="P-loop containing nucleotide triphosphate hydrolases"/>
    <property type="match status" value="1"/>
</dbReference>
<dbReference type="InterPro" id="IPR036390">
    <property type="entry name" value="WH_DNA-bd_sf"/>
</dbReference>
<keyword evidence="2 5" id="KW-0547">Nucleotide-binding</keyword>
<dbReference type="Gene3D" id="1.10.10.10">
    <property type="entry name" value="Winged helix-like DNA-binding domain superfamily/Winged helix DNA-binding domain"/>
    <property type="match status" value="1"/>
</dbReference>
<dbReference type="SUPFAM" id="SSF46785">
    <property type="entry name" value="Winged helix' DNA-binding domain"/>
    <property type="match status" value="1"/>
</dbReference>
<keyword evidence="6" id="KW-1133">Transmembrane helix</keyword>
<dbReference type="SMART" id="SM00843">
    <property type="entry name" value="Ftsk_gamma"/>
    <property type="match status" value="1"/>
</dbReference>
<feature type="domain" description="FtsK" evidence="7">
    <location>
        <begin position="393"/>
        <end position="584"/>
    </location>
</feature>
<evidence type="ECO:0000256" key="1">
    <source>
        <dbReference type="ARBA" id="ARBA00006474"/>
    </source>
</evidence>
<dbReference type="PROSITE" id="PS50901">
    <property type="entry name" value="FTSK"/>
    <property type="match status" value="1"/>
</dbReference>
<dbReference type="Gene3D" id="3.30.980.40">
    <property type="match status" value="1"/>
</dbReference>
<keyword evidence="4" id="KW-0238">DNA-binding</keyword>
<dbReference type="PANTHER" id="PTHR22683:SF41">
    <property type="entry name" value="DNA TRANSLOCASE FTSK"/>
    <property type="match status" value="1"/>
</dbReference>
<keyword evidence="6" id="KW-0812">Transmembrane</keyword>
<dbReference type="InterPro" id="IPR036388">
    <property type="entry name" value="WH-like_DNA-bd_sf"/>
</dbReference>
<comment type="caution">
    <text evidence="8">The sequence shown here is derived from an EMBL/GenBank/DDBJ whole genome shotgun (WGS) entry which is preliminary data.</text>
</comment>
<keyword evidence="6" id="KW-0472">Membrane</keyword>
<dbReference type="InterPro" id="IPR003593">
    <property type="entry name" value="AAA+_ATPase"/>
</dbReference>
<proteinExistence type="inferred from homology"/>
<sequence length="760" mass="82347">MPAFNDKEFSRSDRKIQRKPKKPSAWLHLESGVKRSVVGIILLALSLVTTLSFFGLSGSFSQAVTDGAEYLFGAGSFFVPLTFFLMACFILFSEKKKILGSTIVGGTVLILSFLGIVELLSKNHAGGETGYYVGWPFLYLFGFWGSLIFFAAFFFSAILISFRIPLKDQIKEKITFKPDEAGEMVPERKLVLEKGLVTKMATLANKTKLSAVKKIEPPKPAVETVTINSPQTAPVKPAEPAGKKQEGAVGFNVLPLAGGYKFPPVDLLEDEGAMPVTGDIKANAVIIQKTLENFGIPVEMSEVNIGPAVTQFTLKPATGVKLAKITALQNDLSLALAVHPIRIEAPIPGKSLVGIEIPNHKSMVVRLKGMLQSFDQSEQKNFLNIGLGKDVSGRSVWATLTKMPHLLIAGATGSGKSVAINSMIINLLYQHSPEILRFIMVDPKRVELTLYNGIPHLLTPVVVEPKKVVSALKWSVSEMERRYTALSEKGVRDIASYNSQVNAKKGEDLMPYLVIIIDELADLMAAYGREIEGAVVRLAQMARAVGIHLVLATQRPSVEVITGLIKANITTRAAFAVASQIDSRTILDLAGAEKLLGSGDMLFVSADSGKPKRIQGTYVSEKEVKKVVGFIKSNLPEDAPDVNPDEALGLEKAVAGSPSASFWPGKTSLAVDFDRVNENEDEDELLPSAKEAIIQAGKASASLLQRRLRVGYARAARLLDILEAQGLIGPGEGAKPREVLISSNHKEETVDIKDQEHITN</sequence>
<evidence type="ECO:0000256" key="2">
    <source>
        <dbReference type="ARBA" id="ARBA00022741"/>
    </source>
</evidence>
<dbReference type="EMBL" id="JACPHQ010000020">
    <property type="protein sequence ID" value="MBI2465935.1"/>
    <property type="molecule type" value="Genomic_DNA"/>
</dbReference>
<comment type="similarity">
    <text evidence="1">Belongs to the FtsK/SpoIIIE/SftA family.</text>
</comment>
<gene>
    <name evidence="8" type="ORF">HYV66_01745</name>
</gene>
<feature type="binding site" evidence="5">
    <location>
        <begin position="410"/>
        <end position="417"/>
    </location>
    <ligand>
        <name>ATP</name>
        <dbReference type="ChEBI" id="CHEBI:30616"/>
    </ligand>
</feature>
<dbReference type="AlphaFoldDB" id="A0A931YDH3"/>
<dbReference type="CDD" id="cd01127">
    <property type="entry name" value="TrwB_TraG_TraD_VirD4"/>
    <property type="match status" value="1"/>
</dbReference>
<dbReference type="Pfam" id="PF17854">
    <property type="entry name" value="FtsK_alpha"/>
    <property type="match status" value="1"/>
</dbReference>
<dbReference type="InterPro" id="IPR027417">
    <property type="entry name" value="P-loop_NTPase"/>
</dbReference>
<dbReference type="InterPro" id="IPR041027">
    <property type="entry name" value="FtsK_alpha"/>
</dbReference>
<evidence type="ECO:0000256" key="4">
    <source>
        <dbReference type="ARBA" id="ARBA00023125"/>
    </source>
</evidence>
<evidence type="ECO:0000256" key="6">
    <source>
        <dbReference type="SAM" id="Phobius"/>
    </source>
</evidence>
<dbReference type="GO" id="GO:0003677">
    <property type="term" value="F:DNA binding"/>
    <property type="evidence" value="ECO:0007669"/>
    <property type="project" value="UniProtKB-KW"/>
</dbReference>
<name>A0A931YDH3_9BACT</name>
<organism evidence="8 9">
    <name type="scientific">Candidatus Sungiibacteriota bacterium</name>
    <dbReference type="NCBI Taxonomy" id="2750080"/>
    <lineage>
        <taxon>Bacteria</taxon>
        <taxon>Candidatus Sungiibacteriota</taxon>
    </lineage>
</organism>
<feature type="transmembrane region" description="Helical" evidence="6">
    <location>
        <begin position="70"/>
        <end position="91"/>
    </location>
</feature>
<feature type="transmembrane region" description="Helical" evidence="6">
    <location>
        <begin position="137"/>
        <end position="162"/>
    </location>
</feature>
<evidence type="ECO:0000313" key="8">
    <source>
        <dbReference type="EMBL" id="MBI2465935.1"/>
    </source>
</evidence>
<dbReference type="SMART" id="SM00382">
    <property type="entry name" value="AAA"/>
    <property type="match status" value="1"/>
</dbReference>
<feature type="transmembrane region" description="Helical" evidence="6">
    <location>
        <begin position="98"/>
        <end position="117"/>
    </location>
</feature>
<evidence type="ECO:0000313" key="9">
    <source>
        <dbReference type="Proteomes" id="UP000709672"/>
    </source>
</evidence>
<dbReference type="Pfam" id="PF01580">
    <property type="entry name" value="FtsK_SpoIIIE"/>
    <property type="match status" value="1"/>
</dbReference>
<dbReference type="InterPro" id="IPR050206">
    <property type="entry name" value="FtsK/SpoIIIE/SftA"/>
</dbReference>
<dbReference type="Proteomes" id="UP000709672">
    <property type="component" value="Unassembled WGS sequence"/>
</dbReference>
<dbReference type="GO" id="GO:0005524">
    <property type="term" value="F:ATP binding"/>
    <property type="evidence" value="ECO:0007669"/>
    <property type="project" value="UniProtKB-UniRule"/>
</dbReference>
<dbReference type="InterPro" id="IPR002543">
    <property type="entry name" value="FtsK_dom"/>
</dbReference>
<evidence type="ECO:0000259" key="7">
    <source>
        <dbReference type="PROSITE" id="PS50901"/>
    </source>
</evidence>
<dbReference type="PANTHER" id="PTHR22683">
    <property type="entry name" value="SPORULATION PROTEIN RELATED"/>
    <property type="match status" value="1"/>
</dbReference>
<feature type="transmembrane region" description="Helical" evidence="6">
    <location>
        <begin position="37"/>
        <end position="58"/>
    </location>
</feature>
<evidence type="ECO:0000256" key="3">
    <source>
        <dbReference type="ARBA" id="ARBA00022840"/>
    </source>
</evidence>
<reference evidence="8" key="1">
    <citation type="submission" date="2020-07" db="EMBL/GenBank/DDBJ databases">
        <title>Huge and variable diversity of episymbiotic CPR bacteria and DPANN archaea in groundwater ecosystems.</title>
        <authorList>
            <person name="He C.Y."/>
            <person name="Keren R."/>
            <person name="Whittaker M."/>
            <person name="Farag I.F."/>
            <person name="Doudna J."/>
            <person name="Cate J.H.D."/>
            <person name="Banfield J.F."/>
        </authorList>
    </citation>
    <scope>NUCLEOTIDE SEQUENCE</scope>
    <source>
        <strain evidence="8">NC_groundwater_418_Ag_B-0.1um_45_10</strain>
    </source>
</reference>
<keyword evidence="3 5" id="KW-0067">ATP-binding</keyword>
<dbReference type="SUPFAM" id="SSF52540">
    <property type="entry name" value="P-loop containing nucleoside triphosphate hydrolases"/>
    <property type="match status" value="1"/>
</dbReference>
<dbReference type="Pfam" id="PF09397">
    <property type="entry name" value="FtsK_gamma"/>
    <property type="match status" value="1"/>
</dbReference>
<dbReference type="InterPro" id="IPR018541">
    <property type="entry name" value="Ftsk_gamma"/>
</dbReference>
<protein>
    <submittedName>
        <fullName evidence="8">DNA translocase FtsK</fullName>
    </submittedName>
</protein>